<reference evidence="1" key="1">
    <citation type="submission" date="2023-01" db="EMBL/GenBank/DDBJ databases">
        <title>Phages are important unrecognized players in the ecology of the oral pathogen Porphyromonas gingivalis.</title>
        <authorList>
            <person name="Matrishin C.B."/>
            <person name="Kauffman K.M."/>
        </authorList>
    </citation>
    <scope>NUCLEOTIDE SEQUENCE</scope>
    <source>
        <strain evidence="1">HG1691old</strain>
    </source>
</reference>
<gene>
    <name evidence="1" type="ORF">NY149_08735</name>
</gene>
<dbReference type="AlphaFoldDB" id="A0AAE9X581"/>
<dbReference type="InterPro" id="IPR012456">
    <property type="entry name" value="DUF1661"/>
</dbReference>
<name>A0AAE9X581_PORGN</name>
<organism evidence="1 2">
    <name type="scientific">Porphyromonas gingivalis</name>
    <name type="common">Bacteroides gingivalis</name>
    <dbReference type="NCBI Taxonomy" id="837"/>
    <lineage>
        <taxon>Bacteria</taxon>
        <taxon>Pseudomonadati</taxon>
        <taxon>Bacteroidota</taxon>
        <taxon>Bacteroidia</taxon>
        <taxon>Bacteroidales</taxon>
        <taxon>Porphyromonadaceae</taxon>
        <taxon>Porphyromonas</taxon>
    </lineage>
</organism>
<sequence>MWSEFIFVLVRKFFLSRTKTKKISRRILKFLEPQSCHVRFEKNASCSFASHFFEQTERH</sequence>
<accession>A0AAE9X581</accession>
<protein>
    <submittedName>
        <fullName evidence="1">DUF1661 domain-containing protein</fullName>
    </submittedName>
</protein>
<dbReference type="EMBL" id="CP116613">
    <property type="protein sequence ID" value="WCF98579.1"/>
    <property type="molecule type" value="Genomic_DNA"/>
</dbReference>
<proteinExistence type="predicted"/>
<evidence type="ECO:0000313" key="2">
    <source>
        <dbReference type="Proteomes" id="UP001179540"/>
    </source>
</evidence>
<evidence type="ECO:0000313" key="1">
    <source>
        <dbReference type="EMBL" id="WCF98579.1"/>
    </source>
</evidence>
<dbReference type="Proteomes" id="UP001179540">
    <property type="component" value="Chromosome"/>
</dbReference>
<dbReference type="Pfam" id="PF07877">
    <property type="entry name" value="DUF1661"/>
    <property type="match status" value="1"/>
</dbReference>